<organism evidence="1 2">
    <name type="scientific">Cirrhinus molitorella</name>
    <name type="common">mud carp</name>
    <dbReference type="NCBI Taxonomy" id="172907"/>
    <lineage>
        <taxon>Eukaryota</taxon>
        <taxon>Metazoa</taxon>
        <taxon>Chordata</taxon>
        <taxon>Craniata</taxon>
        <taxon>Vertebrata</taxon>
        <taxon>Euteleostomi</taxon>
        <taxon>Actinopterygii</taxon>
        <taxon>Neopterygii</taxon>
        <taxon>Teleostei</taxon>
        <taxon>Ostariophysi</taxon>
        <taxon>Cypriniformes</taxon>
        <taxon>Cyprinidae</taxon>
        <taxon>Labeoninae</taxon>
        <taxon>Labeonini</taxon>
        <taxon>Cirrhinus</taxon>
    </lineage>
</organism>
<dbReference type="EMBL" id="JAYMGO010000019">
    <property type="protein sequence ID" value="KAL1255803.1"/>
    <property type="molecule type" value="Genomic_DNA"/>
</dbReference>
<keyword evidence="2" id="KW-1185">Reference proteome</keyword>
<evidence type="ECO:0000313" key="1">
    <source>
        <dbReference type="EMBL" id="KAL1255803.1"/>
    </source>
</evidence>
<comment type="caution">
    <text evidence="1">The sequence shown here is derived from an EMBL/GenBank/DDBJ whole genome shotgun (WGS) entry which is preliminary data.</text>
</comment>
<name>A0ABR3LSD0_9TELE</name>
<protein>
    <submittedName>
        <fullName evidence="1">Uncharacterized protein</fullName>
    </submittedName>
</protein>
<dbReference type="Proteomes" id="UP001558613">
    <property type="component" value="Unassembled WGS sequence"/>
</dbReference>
<evidence type="ECO:0000313" key="2">
    <source>
        <dbReference type="Proteomes" id="UP001558613"/>
    </source>
</evidence>
<accession>A0ABR3LSD0</accession>
<gene>
    <name evidence="1" type="ORF">QQF64_013864</name>
</gene>
<reference evidence="1 2" key="1">
    <citation type="submission" date="2023-09" db="EMBL/GenBank/DDBJ databases">
        <authorList>
            <person name="Wang M."/>
        </authorList>
    </citation>
    <scope>NUCLEOTIDE SEQUENCE [LARGE SCALE GENOMIC DNA]</scope>
    <source>
        <strain evidence="1">GT-2023</strain>
        <tissue evidence="1">Liver</tissue>
    </source>
</reference>
<proteinExistence type="predicted"/>
<sequence>MCRQRTAKMYLYHDKETVNAMAQIWKARCGEGEWQRSGYRRRVFFSSQTHCGTARRLEWRHRSSQLQSTGLFRGGREAEHFLSKYHRSAPFCH</sequence>